<dbReference type="AlphaFoldDB" id="A0A562QAX9"/>
<dbReference type="SMART" id="SM00028">
    <property type="entry name" value="TPR"/>
    <property type="match status" value="1"/>
</dbReference>
<feature type="region of interest" description="Disordered" evidence="4">
    <location>
        <begin position="456"/>
        <end position="544"/>
    </location>
</feature>
<dbReference type="InterPro" id="IPR019734">
    <property type="entry name" value="TPR_rpt"/>
</dbReference>
<comment type="caution">
    <text evidence="6">The sequence shown here is derived from an EMBL/GenBank/DDBJ whole genome shotgun (WGS) entry which is preliminary data.</text>
</comment>
<dbReference type="PROSITE" id="PS50005">
    <property type="entry name" value="TPR"/>
    <property type="match status" value="1"/>
</dbReference>
<dbReference type="Gene3D" id="3.40.50.410">
    <property type="entry name" value="von Willebrand factor, type A domain"/>
    <property type="match status" value="1"/>
</dbReference>
<reference evidence="6 7" key="1">
    <citation type="journal article" date="2015" name="Stand. Genomic Sci.">
        <title>Genomic Encyclopedia of Bacterial and Archaeal Type Strains, Phase III: the genomes of soil and plant-associated and newly described type strains.</title>
        <authorList>
            <person name="Whitman W.B."/>
            <person name="Woyke T."/>
            <person name="Klenk H.P."/>
            <person name="Zhou Y."/>
            <person name="Lilburn T.G."/>
            <person name="Beck B.J."/>
            <person name="De Vos P."/>
            <person name="Vandamme P."/>
            <person name="Eisen J.A."/>
            <person name="Garrity G."/>
            <person name="Hugenholtz P."/>
            <person name="Kyrpides N.C."/>
        </authorList>
    </citation>
    <scope>NUCLEOTIDE SEQUENCE [LARGE SCALE GENOMIC DNA]</scope>
    <source>
        <strain evidence="6 7">CGMCC 1.6858</strain>
    </source>
</reference>
<dbReference type="InterPro" id="IPR050768">
    <property type="entry name" value="UPF0353/GerABKA_families"/>
</dbReference>
<sequence>MTFLLPHLSRPLWLLALPVLAWIVWKLWHRPHRSGYWQSLLPEAFQPWLLTTADSQVQRLPVMLFGLGSLLALLALSGPSWQREAQPAFTRADPLVIVLDMTVDMLAADTPPSRLVQARHKILDLLATRRDAETAIVVYAGSAHTLVPLTNDLHTARNLLEAVRPSIMPESESGERADLAIRQAQSLLRNGAGNKGRLLLITSRLTTQEQTGLRAALAADRVPLLILGAGTPEGAPMPREDGTYFTDGNGSILLSRLDESGLAHFARSLGASYQRISPDQADLQALGLLTTPDAVTERSEQVHLDTWVDQGYWLLLPLIILVACAGRRGWLLCLPLLVTAPPPAEAFDFQDLWLRRNQQGARLLEAQRPAEAAERFEDRQWRGVAQYEAGDYEGAAKTFATGNSAADHYNRGNALAQAGQLTGALDAYDQALARQPDFPAATHNRALVEALLQQRQEAENNNSSDNPGETEPETPPDAGTSSMPMTGPDEDSQSTDRSSLLNSEESAETRTGVNQGKNASEEDDGASGIETPSPAPLTTLSEERRQALEQWLREIPDDPAELLQRKFRYQQQQRQENPSP</sequence>
<gene>
    <name evidence="6" type="ORF">IQ22_02484</name>
</gene>
<evidence type="ECO:0000256" key="3">
    <source>
        <dbReference type="PROSITE-ProRule" id="PRU00339"/>
    </source>
</evidence>
<organism evidence="6 7">
    <name type="scientific">Pseudomonas duriflava</name>
    <dbReference type="NCBI Taxonomy" id="459528"/>
    <lineage>
        <taxon>Bacteria</taxon>
        <taxon>Pseudomonadati</taxon>
        <taxon>Pseudomonadota</taxon>
        <taxon>Gammaproteobacteria</taxon>
        <taxon>Pseudomonadales</taxon>
        <taxon>Pseudomonadaceae</taxon>
        <taxon>Pseudomonas</taxon>
    </lineage>
</organism>
<feature type="compositionally biased region" description="Polar residues" evidence="4">
    <location>
        <begin position="495"/>
        <end position="518"/>
    </location>
</feature>
<dbReference type="RefSeq" id="WP_145142106.1">
    <property type="nucleotide sequence ID" value="NZ_VLKY01000007.1"/>
</dbReference>
<feature type="compositionally biased region" description="Polar residues" evidence="4">
    <location>
        <begin position="456"/>
        <end position="467"/>
    </location>
</feature>
<dbReference type="Pfam" id="PF13519">
    <property type="entry name" value="VWA_2"/>
    <property type="match status" value="1"/>
</dbReference>
<dbReference type="SUPFAM" id="SSF53300">
    <property type="entry name" value="vWA-like"/>
    <property type="match status" value="1"/>
</dbReference>
<evidence type="ECO:0000313" key="7">
    <source>
        <dbReference type="Proteomes" id="UP000316905"/>
    </source>
</evidence>
<dbReference type="InterPro" id="IPR011990">
    <property type="entry name" value="TPR-like_helical_dom_sf"/>
</dbReference>
<dbReference type="Pfam" id="PF07719">
    <property type="entry name" value="TPR_2"/>
    <property type="match status" value="1"/>
</dbReference>
<accession>A0A562QAX9</accession>
<evidence type="ECO:0000259" key="5">
    <source>
        <dbReference type="Pfam" id="PF13519"/>
    </source>
</evidence>
<protein>
    <submittedName>
        <fullName evidence="6">Ca-activated chloride channel family protein</fullName>
    </submittedName>
</protein>
<dbReference type="InterPro" id="IPR013105">
    <property type="entry name" value="TPR_2"/>
</dbReference>
<evidence type="ECO:0000256" key="1">
    <source>
        <dbReference type="ARBA" id="ARBA00022737"/>
    </source>
</evidence>
<dbReference type="InterPro" id="IPR002035">
    <property type="entry name" value="VWF_A"/>
</dbReference>
<dbReference type="InterPro" id="IPR036465">
    <property type="entry name" value="vWFA_dom_sf"/>
</dbReference>
<dbReference type="PANTHER" id="PTHR22550:SF14">
    <property type="entry name" value="VWFA DOMAIN-CONTAINING PROTEIN"/>
    <property type="match status" value="1"/>
</dbReference>
<keyword evidence="2 3" id="KW-0802">TPR repeat</keyword>
<keyword evidence="7" id="KW-1185">Reference proteome</keyword>
<name>A0A562QAX9_9PSED</name>
<dbReference type="EMBL" id="VLKY01000007">
    <property type="protein sequence ID" value="TWI53873.1"/>
    <property type="molecule type" value="Genomic_DNA"/>
</dbReference>
<evidence type="ECO:0000313" key="6">
    <source>
        <dbReference type="EMBL" id="TWI53873.1"/>
    </source>
</evidence>
<feature type="domain" description="VWFA" evidence="5">
    <location>
        <begin position="95"/>
        <end position="203"/>
    </location>
</feature>
<evidence type="ECO:0000256" key="2">
    <source>
        <dbReference type="ARBA" id="ARBA00022803"/>
    </source>
</evidence>
<dbReference type="OrthoDB" id="9807628at2"/>
<feature type="repeat" description="TPR" evidence="3">
    <location>
        <begin position="405"/>
        <end position="438"/>
    </location>
</feature>
<dbReference type="SUPFAM" id="SSF48452">
    <property type="entry name" value="TPR-like"/>
    <property type="match status" value="1"/>
</dbReference>
<dbReference type="Proteomes" id="UP000316905">
    <property type="component" value="Unassembled WGS sequence"/>
</dbReference>
<proteinExistence type="predicted"/>
<keyword evidence="1" id="KW-0677">Repeat</keyword>
<evidence type="ECO:0000256" key="4">
    <source>
        <dbReference type="SAM" id="MobiDB-lite"/>
    </source>
</evidence>
<dbReference type="PANTHER" id="PTHR22550">
    <property type="entry name" value="SPORE GERMINATION PROTEIN"/>
    <property type="match status" value="1"/>
</dbReference>
<dbReference type="Gene3D" id="1.25.40.10">
    <property type="entry name" value="Tetratricopeptide repeat domain"/>
    <property type="match status" value="1"/>
</dbReference>